<dbReference type="OrthoDB" id="33037at2"/>
<proteinExistence type="predicted"/>
<keyword evidence="3" id="KW-1185">Reference proteome</keyword>
<accession>A0A2D2ATR2</accession>
<dbReference type="EMBL" id="CP024201">
    <property type="protein sequence ID" value="ATQ41402.1"/>
    <property type="molecule type" value="Genomic_DNA"/>
</dbReference>
<evidence type="ECO:0000313" key="2">
    <source>
        <dbReference type="EMBL" id="ATQ41402.1"/>
    </source>
</evidence>
<dbReference type="AlphaFoldDB" id="A0A2D2ATR2"/>
<gene>
    <name evidence="2" type="ORF">CSW64_02725</name>
</gene>
<dbReference type="KEGG" id="cmb:CSW64_02725"/>
<dbReference type="InterPro" id="IPR019660">
    <property type="entry name" value="Put_sensory_transdc_reg_YbjN"/>
</dbReference>
<evidence type="ECO:0000256" key="1">
    <source>
        <dbReference type="SAM" id="SignalP"/>
    </source>
</evidence>
<organism evidence="2 3">
    <name type="scientific">Caulobacter mirabilis</name>
    <dbReference type="NCBI Taxonomy" id="69666"/>
    <lineage>
        <taxon>Bacteria</taxon>
        <taxon>Pseudomonadati</taxon>
        <taxon>Pseudomonadota</taxon>
        <taxon>Alphaproteobacteria</taxon>
        <taxon>Caulobacterales</taxon>
        <taxon>Caulobacteraceae</taxon>
        <taxon>Caulobacter</taxon>
    </lineage>
</organism>
<dbReference type="Pfam" id="PF10722">
    <property type="entry name" value="YbjN"/>
    <property type="match status" value="1"/>
</dbReference>
<keyword evidence="1" id="KW-0732">Signal</keyword>
<dbReference type="Proteomes" id="UP000228945">
    <property type="component" value="Chromosome"/>
</dbReference>
<evidence type="ECO:0000313" key="3">
    <source>
        <dbReference type="Proteomes" id="UP000228945"/>
    </source>
</evidence>
<name>A0A2D2ATR2_9CAUL</name>
<protein>
    <submittedName>
        <fullName evidence="2">YbjN domain-containing protein</fullName>
    </submittedName>
</protein>
<reference evidence="2 3" key="1">
    <citation type="submission" date="2017-10" db="EMBL/GenBank/DDBJ databases">
        <title>Genome sequence of Caulobacter mirabilis FWC38.</title>
        <authorList>
            <person name="Fiebig A."/>
            <person name="Crosson S."/>
        </authorList>
    </citation>
    <scope>NUCLEOTIDE SEQUENCE [LARGE SCALE GENOMIC DNA]</scope>
    <source>
        <strain evidence="2 3">FWC 38</strain>
    </source>
</reference>
<dbReference type="CDD" id="cd17511">
    <property type="entry name" value="YbjN_AmyR-like"/>
    <property type="match status" value="1"/>
</dbReference>
<feature type="chain" id="PRO_5013917903" evidence="1">
    <location>
        <begin position="22"/>
        <end position="155"/>
    </location>
</feature>
<dbReference type="RefSeq" id="WP_099620658.1">
    <property type="nucleotide sequence ID" value="NZ_CP024201.1"/>
</dbReference>
<feature type="signal peptide" evidence="1">
    <location>
        <begin position="1"/>
        <end position="21"/>
    </location>
</feature>
<sequence>MKAVILAAGVALAAISSAAAAQTIHKDGMTAQEVVSWLHKSGYKAELTKDSQGDPKINSAAGGVNFAIHFYDCAASRCKAIQFSAGFDLKDGFTLEKINAWNREHRYLKGYLDKEMDPYVEYDVNVNAGRTISGLDDDFGVWTGMIDDFTKYIDW</sequence>